<dbReference type="OrthoDB" id="9803256at2"/>
<evidence type="ECO:0000256" key="2">
    <source>
        <dbReference type="ARBA" id="ARBA00023125"/>
    </source>
</evidence>
<dbReference type="GO" id="GO:0003700">
    <property type="term" value="F:DNA-binding transcription factor activity"/>
    <property type="evidence" value="ECO:0007669"/>
    <property type="project" value="TreeGrafter"/>
</dbReference>
<sequence>MPRVKCPKCTKEHHVLKAGFIRGKQRYLCKGCDYHFTVFKEKQQDKSSRKRSRQTTIIDIANAIGIAVSTVSRALKDHPDISEQTRQSVKKVAAELNYQPNTLAQSLSKRETRTIGVIIPDIETHFFASMLTGIQNVASEAGYKVMISQSKESHETEVTNTHAFMTNWVDGLLICHSKETKSFDHIKLYMKSGIPIIHFDRVCEELENSKVLLDDVDGAFQVTEHLIAQGCKRIALISGPAHLLVCKKRLEGYQKALKRNNIPWDDQLICHSDLSIDSILQQVDGILVKAETIDAIFCISDIGAIRIIVHLKNKGIKIPEQVCVAGFGNEPMGEIIEPGLTTFNLQTYKFGETVAQLFFEQLIEGTDFIPRTKIVKGNLIIRKSSSRPID</sequence>
<comment type="caution">
    <text evidence="5">The sequence shown here is derived from an EMBL/GenBank/DDBJ whole genome shotgun (WGS) entry which is preliminary data.</text>
</comment>
<keyword evidence="2 5" id="KW-0238">DNA-binding</keyword>
<dbReference type="PANTHER" id="PTHR30146:SF109">
    <property type="entry name" value="HTH-TYPE TRANSCRIPTIONAL REGULATOR GALS"/>
    <property type="match status" value="1"/>
</dbReference>
<dbReference type="SUPFAM" id="SSF53822">
    <property type="entry name" value="Periplasmic binding protein-like I"/>
    <property type="match status" value="1"/>
</dbReference>
<accession>A0A4R0MPW0</accession>
<dbReference type="PROSITE" id="PS50932">
    <property type="entry name" value="HTH_LACI_2"/>
    <property type="match status" value="1"/>
</dbReference>
<evidence type="ECO:0000313" key="6">
    <source>
        <dbReference type="Proteomes" id="UP000292884"/>
    </source>
</evidence>
<dbReference type="PANTHER" id="PTHR30146">
    <property type="entry name" value="LACI-RELATED TRANSCRIPTIONAL REPRESSOR"/>
    <property type="match status" value="1"/>
</dbReference>
<name>A0A4R0MPW0_9SPHI</name>
<dbReference type="AlphaFoldDB" id="A0A4R0MPW0"/>
<reference evidence="5 6" key="1">
    <citation type="submission" date="2019-02" db="EMBL/GenBank/DDBJ databases">
        <title>Pedobacter sp. RP-1-13 sp. nov., isolated from Arctic soil.</title>
        <authorList>
            <person name="Dahal R.H."/>
        </authorList>
    </citation>
    <scope>NUCLEOTIDE SEQUENCE [LARGE SCALE GENOMIC DNA]</scope>
    <source>
        <strain evidence="5 6">RP-1-13</strain>
    </source>
</reference>
<dbReference type="CDD" id="cd01392">
    <property type="entry name" value="HTH_LacI"/>
    <property type="match status" value="1"/>
</dbReference>
<feature type="domain" description="HTH lacI-type" evidence="4">
    <location>
        <begin position="55"/>
        <end position="109"/>
    </location>
</feature>
<keyword evidence="1" id="KW-0805">Transcription regulation</keyword>
<dbReference type="SMART" id="SM00354">
    <property type="entry name" value="HTH_LACI"/>
    <property type="match status" value="1"/>
</dbReference>
<dbReference type="Gene3D" id="3.40.50.2300">
    <property type="match status" value="2"/>
</dbReference>
<evidence type="ECO:0000259" key="4">
    <source>
        <dbReference type="PROSITE" id="PS50932"/>
    </source>
</evidence>
<dbReference type="Proteomes" id="UP000292884">
    <property type="component" value="Unassembled WGS sequence"/>
</dbReference>
<dbReference type="InterPro" id="IPR028082">
    <property type="entry name" value="Peripla_BP_I"/>
</dbReference>
<organism evidence="5 6">
    <name type="scientific">Pedobacter frigiditerrae</name>
    <dbReference type="NCBI Taxonomy" id="2530452"/>
    <lineage>
        <taxon>Bacteria</taxon>
        <taxon>Pseudomonadati</taxon>
        <taxon>Bacteroidota</taxon>
        <taxon>Sphingobacteriia</taxon>
        <taxon>Sphingobacteriales</taxon>
        <taxon>Sphingobacteriaceae</taxon>
        <taxon>Pedobacter</taxon>
    </lineage>
</organism>
<keyword evidence="6" id="KW-1185">Reference proteome</keyword>
<evidence type="ECO:0000256" key="3">
    <source>
        <dbReference type="ARBA" id="ARBA00023163"/>
    </source>
</evidence>
<dbReference type="CDD" id="cd06267">
    <property type="entry name" value="PBP1_LacI_sugar_binding-like"/>
    <property type="match status" value="1"/>
</dbReference>
<dbReference type="InterPro" id="IPR001761">
    <property type="entry name" value="Peripla_BP/Lac1_sug-bd_dom"/>
</dbReference>
<dbReference type="RefSeq" id="WP_131554631.1">
    <property type="nucleotide sequence ID" value="NZ_SJSK01000005.1"/>
</dbReference>
<dbReference type="Pfam" id="PF00532">
    <property type="entry name" value="Peripla_BP_1"/>
    <property type="match status" value="1"/>
</dbReference>
<dbReference type="Pfam" id="PF00356">
    <property type="entry name" value="LacI"/>
    <property type="match status" value="1"/>
</dbReference>
<gene>
    <name evidence="5" type="ORF">EZ428_18220</name>
</gene>
<dbReference type="InterPro" id="IPR000843">
    <property type="entry name" value="HTH_LacI"/>
</dbReference>
<evidence type="ECO:0000256" key="1">
    <source>
        <dbReference type="ARBA" id="ARBA00023015"/>
    </source>
</evidence>
<dbReference type="EMBL" id="SJSK01000005">
    <property type="protein sequence ID" value="TCC88577.1"/>
    <property type="molecule type" value="Genomic_DNA"/>
</dbReference>
<dbReference type="Gene3D" id="1.10.260.40">
    <property type="entry name" value="lambda repressor-like DNA-binding domains"/>
    <property type="match status" value="1"/>
</dbReference>
<proteinExistence type="predicted"/>
<dbReference type="SUPFAM" id="SSF47413">
    <property type="entry name" value="lambda repressor-like DNA-binding domains"/>
    <property type="match status" value="1"/>
</dbReference>
<dbReference type="InterPro" id="IPR010982">
    <property type="entry name" value="Lambda_DNA-bd_dom_sf"/>
</dbReference>
<keyword evidence="3" id="KW-0804">Transcription</keyword>
<evidence type="ECO:0000313" key="5">
    <source>
        <dbReference type="EMBL" id="TCC88577.1"/>
    </source>
</evidence>
<protein>
    <submittedName>
        <fullName evidence="5">LacI family DNA-binding transcriptional regulator</fullName>
    </submittedName>
</protein>
<dbReference type="GO" id="GO:0000976">
    <property type="term" value="F:transcription cis-regulatory region binding"/>
    <property type="evidence" value="ECO:0007669"/>
    <property type="project" value="TreeGrafter"/>
</dbReference>